<organism evidence="3 4">
    <name type="scientific">Candidatus Roizmanbacteria bacterium GW2011_GWC2_37_13</name>
    <dbReference type="NCBI Taxonomy" id="1618486"/>
    <lineage>
        <taxon>Bacteria</taxon>
        <taxon>Candidatus Roizmaniibacteriota</taxon>
    </lineage>
</organism>
<dbReference type="EMBL" id="LBSV01000002">
    <property type="protein sequence ID" value="KKQ26595.1"/>
    <property type="molecule type" value="Genomic_DNA"/>
</dbReference>
<evidence type="ECO:0000256" key="1">
    <source>
        <dbReference type="SAM" id="Phobius"/>
    </source>
</evidence>
<reference evidence="3 4" key="1">
    <citation type="journal article" date="2015" name="Nature">
        <title>rRNA introns, odd ribosomes, and small enigmatic genomes across a large radiation of phyla.</title>
        <authorList>
            <person name="Brown C.T."/>
            <person name="Hug L.A."/>
            <person name="Thomas B.C."/>
            <person name="Sharon I."/>
            <person name="Castelle C.J."/>
            <person name="Singh A."/>
            <person name="Wilkins M.J."/>
            <person name="Williams K.H."/>
            <person name="Banfield J.F."/>
        </authorList>
    </citation>
    <scope>NUCLEOTIDE SEQUENCE [LARGE SCALE GENOMIC DNA]</scope>
</reference>
<comment type="caution">
    <text evidence="3">The sequence shown here is derived from an EMBL/GenBank/DDBJ whole genome shotgun (WGS) entry which is preliminary data.</text>
</comment>
<dbReference type="Pfam" id="PF16656">
    <property type="entry name" value="Pur_ac_phosph_N"/>
    <property type="match status" value="1"/>
</dbReference>
<keyword evidence="1" id="KW-0812">Transmembrane</keyword>
<dbReference type="GO" id="GO:0046872">
    <property type="term" value="F:metal ion binding"/>
    <property type="evidence" value="ECO:0007669"/>
    <property type="project" value="InterPro"/>
</dbReference>
<feature type="domain" description="Purple acid phosphatase N-terminal" evidence="2">
    <location>
        <begin position="52"/>
        <end position="140"/>
    </location>
</feature>
<dbReference type="Gene3D" id="2.60.40.10">
    <property type="entry name" value="Immunoglobulins"/>
    <property type="match status" value="1"/>
</dbReference>
<protein>
    <recommendedName>
        <fullName evidence="2">Purple acid phosphatase N-terminal domain-containing protein</fullName>
    </recommendedName>
</protein>
<dbReference type="Gene3D" id="2.60.40.380">
    <property type="entry name" value="Purple acid phosphatase-like, N-terminal"/>
    <property type="match status" value="1"/>
</dbReference>
<dbReference type="InterPro" id="IPR008963">
    <property type="entry name" value="Purple_acid_Pase-like_N"/>
</dbReference>
<feature type="transmembrane region" description="Helical" evidence="1">
    <location>
        <begin position="15"/>
        <end position="35"/>
    </location>
</feature>
<dbReference type="SUPFAM" id="SSF49363">
    <property type="entry name" value="Purple acid phosphatase, N-terminal domain"/>
    <property type="match status" value="1"/>
</dbReference>
<evidence type="ECO:0000313" key="4">
    <source>
        <dbReference type="Proteomes" id="UP000034917"/>
    </source>
</evidence>
<dbReference type="GO" id="GO:0003993">
    <property type="term" value="F:acid phosphatase activity"/>
    <property type="evidence" value="ECO:0007669"/>
    <property type="project" value="InterPro"/>
</dbReference>
<accession>A0A0G0GKE2</accession>
<dbReference type="InterPro" id="IPR013783">
    <property type="entry name" value="Ig-like_fold"/>
</dbReference>
<dbReference type="Proteomes" id="UP000034917">
    <property type="component" value="Unassembled WGS sequence"/>
</dbReference>
<name>A0A0G0GKE2_9BACT</name>
<sequence length="430" mass="47361">MAYSDLFIGSGNKKIPTLLGLFVVIFIVFLFLNILNRSAIPSKASKSNIRRIEVTNLSPIQVTIYWQGQDKEMGWIVYGEKSDALVNIALDNRDVNEKKSPYLNHYVTLRNLKPGVHYYYAVISQNQKIVRPDGSFFEFTTPLVSSAKTKIDPATGKVLNANLSPLVNATVLLYVDEKTVPLSTLTKDSGEWLIPLNSFYDKSTLEEKSFSGEEKARIEIINEEAEMSSIVNKLKDLSLSAETIIIGKNYDFTQDADVLSASTGFKNNRNESEIRIIYPEENSLIPGRKPLIKGISLPNEEVFITINSNKTYSARIISDKNGNWNYLVPEDLDLGLHTITIKTKDNNGKEVTILRSFTIVANEGNEGKVLGTASGEPTIVISPTAIPPTSYSYPTLTPTAAPPVSGIASTWSIIGAISFLIIGGGILLVF</sequence>
<feature type="transmembrane region" description="Helical" evidence="1">
    <location>
        <begin position="411"/>
        <end position="429"/>
    </location>
</feature>
<keyword evidence="1" id="KW-1133">Transmembrane helix</keyword>
<proteinExistence type="predicted"/>
<evidence type="ECO:0000259" key="2">
    <source>
        <dbReference type="Pfam" id="PF16656"/>
    </source>
</evidence>
<keyword evidence="1" id="KW-0472">Membrane</keyword>
<gene>
    <name evidence="3" type="ORF">US40_C0002G0129</name>
</gene>
<dbReference type="InterPro" id="IPR015914">
    <property type="entry name" value="PAPs_N"/>
</dbReference>
<dbReference type="AlphaFoldDB" id="A0A0G0GKE2"/>
<evidence type="ECO:0000313" key="3">
    <source>
        <dbReference type="EMBL" id="KKQ26595.1"/>
    </source>
</evidence>